<dbReference type="STRING" id="1193682.BJP25_27040"/>
<dbReference type="EMBL" id="MKQR01000025">
    <property type="protein sequence ID" value="OLR91324.1"/>
    <property type="molecule type" value="Genomic_DNA"/>
</dbReference>
<keyword evidence="2" id="KW-1185">Reference proteome</keyword>
<organism evidence="1 2">
    <name type="scientific">Actinokineospora bangkokensis</name>
    <dbReference type="NCBI Taxonomy" id="1193682"/>
    <lineage>
        <taxon>Bacteria</taxon>
        <taxon>Bacillati</taxon>
        <taxon>Actinomycetota</taxon>
        <taxon>Actinomycetes</taxon>
        <taxon>Pseudonocardiales</taxon>
        <taxon>Pseudonocardiaceae</taxon>
        <taxon>Actinokineospora</taxon>
    </lineage>
</organism>
<reference evidence="1 2" key="1">
    <citation type="submission" date="2016-10" db="EMBL/GenBank/DDBJ databases">
        <title>The Draft Genome Sequence of Actinokineospora bangkokensis 44EHWT reveals the biosynthetic pathway of antifungal compounds Thailandins with unusual extender unit butylmalonyl-CoA.</title>
        <authorList>
            <person name="Greule A."/>
            <person name="Intra B."/>
            <person name="Flemming S."/>
            <person name="Rommel M.G."/>
            <person name="Panbangred W."/>
            <person name="Bechthold A."/>
        </authorList>
    </citation>
    <scope>NUCLEOTIDE SEQUENCE [LARGE SCALE GENOMIC DNA]</scope>
    <source>
        <strain evidence="1 2">44EHW</strain>
    </source>
</reference>
<comment type="caution">
    <text evidence="1">The sequence shown here is derived from an EMBL/GenBank/DDBJ whole genome shotgun (WGS) entry which is preliminary data.</text>
</comment>
<proteinExistence type="predicted"/>
<sequence>MAWGDQHDRLLTFVYRVFDTCVRDAAQASALTVDLFGRLHHLVDRPDLDDETTRAEVVVSIAAALRERTSREAIQRAIGHAAWQDRLSAPRRAGAAGWHTALGAVTAFTRHLQVS</sequence>
<accession>A0A1Q9LH40</accession>
<protein>
    <submittedName>
        <fullName evidence="1">Uncharacterized protein</fullName>
    </submittedName>
</protein>
<name>A0A1Q9LH40_9PSEU</name>
<dbReference type="AlphaFoldDB" id="A0A1Q9LH40"/>
<dbReference type="Proteomes" id="UP000186040">
    <property type="component" value="Unassembled WGS sequence"/>
</dbReference>
<evidence type="ECO:0000313" key="2">
    <source>
        <dbReference type="Proteomes" id="UP000186040"/>
    </source>
</evidence>
<evidence type="ECO:0000313" key="1">
    <source>
        <dbReference type="EMBL" id="OLR91324.1"/>
    </source>
</evidence>
<gene>
    <name evidence="1" type="ORF">BJP25_27040</name>
</gene>